<dbReference type="Pfam" id="PF00004">
    <property type="entry name" value="AAA"/>
    <property type="match status" value="1"/>
</dbReference>
<dbReference type="InterPro" id="IPR036628">
    <property type="entry name" value="Clp_N_dom_sf"/>
</dbReference>
<dbReference type="SUPFAM" id="SSF81923">
    <property type="entry name" value="Double Clp-N motif"/>
    <property type="match status" value="1"/>
</dbReference>
<dbReference type="EMBL" id="MFQK01000017">
    <property type="protein sequence ID" value="OGH80912.1"/>
    <property type="molecule type" value="Genomic_DNA"/>
</dbReference>
<gene>
    <name evidence="8" type="ORF">A3I29_03390</name>
</gene>
<dbReference type="CDD" id="cd00009">
    <property type="entry name" value="AAA"/>
    <property type="match status" value="1"/>
</dbReference>
<dbReference type="InterPro" id="IPR025662">
    <property type="entry name" value="Sigma_54_int_dom_ATP-bd_1"/>
</dbReference>
<evidence type="ECO:0000256" key="6">
    <source>
        <dbReference type="SAM" id="Coils"/>
    </source>
</evidence>
<reference evidence="8 9" key="1">
    <citation type="journal article" date="2016" name="Nat. Commun.">
        <title>Thousands of microbial genomes shed light on interconnected biogeochemical processes in an aquifer system.</title>
        <authorList>
            <person name="Anantharaman K."/>
            <person name="Brown C.T."/>
            <person name="Hug L.A."/>
            <person name="Sharon I."/>
            <person name="Castelle C.J."/>
            <person name="Probst A.J."/>
            <person name="Thomas B.C."/>
            <person name="Singh A."/>
            <person name="Wilkins M.J."/>
            <person name="Karaoz U."/>
            <person name="Brodie E.L."/>
            <person name="Williams K.H."/>
            <person name="Hubbard S.S."/>
            <person name="Banfield J.F."/>
        </authorList>
    </citation>
    <scope>NUCLEOTIDE SEQUENCE [LARGE SCALE GENOMIC DNA]</scope>
</reference>
<dbReference type="Pfam" id="PF07724">
    <property type="entry name" value="AAA_2"/>
    <property type="match status" value="1"/>
</dbReference>
<organism evidence="8 9">
    <name type="scientific">Candidatus Magasanikbacteria bacterium RIFCSPLOWO2_02_FULL_44_11</name>
    <dbReference type="NCBI Taxonomy" id="1798689"/>
    <lineage>
        <taxon>Bacteria</taxon>
        <taxon>Candidatus Magasanikiibacteriota</taxon>
    </lineage>
</organism>
<dbReference type="PRINTS" id="PR00300">
    <property type="entry name" value="CLPPROTEASEA"/>
</dbReference>
<dbReference type="Gene3D" id="1.10.8.60">
    <property type="match status" value="2"/>
</dbReference>
<keyword evidence="6" id="KW-0175">Coiled coil</keyword>
<dbReference type="CDD" id="cd19499">
    <property type="entry name" value="RecA-like_ClpB_Hsp104-like"/>
    <property type="match status" value="1"/>
</dbReference>
<evidence type="ECO:0000256" key="1">
    <source>
        <dbReference type="ARBA" id="ARBA00022737"/>
    </source>
</evidence>
<dbReference type="PROSITE" id="PS00675">
    <property type="entry name" value="SIGMA54_INTERACT_1"/>
    <property type="match status" value="1"/>
</dbReference>
<evidence type="ECO:0000256" key="4">
    <source>
        <dbReference type="ARBA" id="ARBA00023186"/>
    </source>
</evidence>
<dbReference type="Pfam" id="PF17871">
    <property type="entry name" value="AAA_lid_9"/>
    <property type="match status" value="1"/>
</dbReference>
<keyword evidence="2" id="KW-0547">Nucleotide-binding</keyword>
<dbReference type="Proteomes" id="UP000178726">
    <property type="component" value="Unassembled WGS sequence"/>
</dbReference>
<dbReference type="Gene3D" id="1.10.1780.10">
    <property type="entry name" value="Clp, N-terminal domain"/>
    <property type="match status" value="1"/>
</dbReference>
<dbReference type="InterPro" id="IPR019489">
    <property type="entry name" value="Clp_ATPase_C"/>
</dbReference>
<dbReference type="InterPro" id="IPR027417">
    <property type="entry name" value="P-loop_NTPase"/>
</dbReference>
<dbReference type="Gene3D" id="3.40.50.300">
    <property type="entry name" value="P-loop containing nucleotide triphosphate hydrolases"/>
    <property type="match status" value="2"/>
</dbReference>
<dbReference type="SMART" id="SM00382">
    <property type="entry name" value="AAA"/>
    <property type="match status" value="2"/>
</dbReference>
<dbReference type="InterPro" id="IPR003593">
    <property type="entry name" value="AAA+_ATPase"/>
</dbReference>
<dbReference type="PROSITE" id="PS00870">
    <property type="entry name" value="CLPAB_1"/>
    <property type="match status" value="1"/>
</dbReference>
<dbReference type="InterPro" id="IPR041546">
    <property type="entry name" value="ClpA/ClpB_AAA_lid"/>
</dbReference>
<dbReference type="GO" id="GO:0005524">
    <property type="term" value="F:ATP binding"/>
    <property type="evidence" value="ECO:0007669"/>
    <property type="project" value="UniProtKB-KW"/>
</dbReference>
<accession>A0A1F6NAH0</accession>
<evidence type="ECO:0000313" key="8">
    <source>
        <dbReference type="EMBL" id="OGH80912.1"/>
    </source>
</evidence>
<dbReference type="STRING" id="1798689.A3I29_03390"/>
<keyword evidence="4" id="KW-0143">Chaperone</keyword>
<sequence>MNILDRFSSHLKDILARSIHVATELKNKAVDPIHLFFAVANQKGSVAAEIITRLKISAQSIEDALLNLPLKKETVLQTNGTAQQVLTPLSPATKTVLEKAMSVAQENNNNYIGSEHLLSALLTISNETIEELLIKNKVNRDEVQKQLDAVLVNAAHLPHLAEATEMVEQLEESAQDEAIALDEAAESSKKSKKKESALDFFATNLTNPDVQKNIDPVIGREAEIERVIQIICRRTKNNPLLLGEPGVGKTAIVEGLAKRIMQGDVPELLLNKKIYSLDMGMLIAGTIYRGEFEARLRQVIDEATGNPSIIMFIDELHTIIGTGANQGAMDAANILKPALARGQLRCIGATTPQEYKKNIENDPALERRFQPIFAKEPSLADTIKILEGIKENYEAYHKVAITPGALRAAANLSQRYITNKFLPDKAIDLLDETAAAKRLAAKNSPLESKLAHLEQKLDRTTSAKEKAAQEDNFKKAVALKKEEEDLRAMIKETAAKIKEKKVTMVGEITERDIAEQVAKIIGTPPSELIVDNQKQLNNLENRIKEYIVGQEAVVHEVAENIRRAQLGLSNPERPLASFMFVGESGVGKTELAKTLAKILYANNDALIKLDMSEFNESFGVSKLLGSPAGYIGYKESNQFTDKVKINPYCVILFDEIDKAHRDVIKLLLQILENGEITEASGKKISLHHAIIILTTSYGTENLKRGSIGFGREQVQETKHKLVEKLKEHFSPEVINRLDNICLFESLGSSNLVSIAELELQRFNERLNHYHTKVHSDKKVLEWLVTQLPQHEHGARHVRRFIRHEVEQLMSTIILDRKVKQKYSLIVTDNHLTLK</sequence>
<dbReference type="InterPro" id="IPR001270">
    <property type="entry name" value="ClpA/B"/>
</dbReference>
<dbReference type="FunFam" id="3.40.50.300:FF:000010">
    <property type="entry name" value="Chaperone clpB 1, putative"/>
    <property type="match status" value="1"/>
</dbReference>
<dbReference type="SMART" id="SM01086">
    <property type="entry name" value="ClpB_D2-small"/>
    <property type="match status" value="1"/>
</dbReference>
<dbReference type="InterPro" id="IPR004176">
    <property type="entry name" value="Clp_R_N"/>
</dbReference>
<dbReference type="PANTHER" id="PTHR11638">
    <property type="entry name" value="ATP-DEPENDENT CLP PROTEASE"/>
    <property type="match status" value="1"/>
</dbReference>
<dbReference type="PROSITE" id="PS51903">
    <property type="entry name" value="CLP_R"/>
    <property type="match status" value="1"/>
</dbReference>
<dbReference type="FunFam" id="3.40.50.300:FF:000025">
    <property type="entry name" value="ATP-dependent Clp protease subunit"/>
    <property type="match status" value="1"/>
</dbReference>
<evidence type="ECO:0000256" key="2">
    <source>
        <dbReference type="ARBA" id="ARBA00022741"/>
    </source>
</evidence>
<dbReference type="GO" id="GO:0016887">
    <property type="term" value="F:ATP hydrolysis activity"/>
    <property type="evidence" value="ECO:0007669"/>
    <property type="project" value="InterPro"/>
</dbReference>
<dbReference type="Gene3D" id="4.10.860.10">
    <property type="entry name" value="UVR domain"/>
    <property type="match status" value="1"/>
</dbReference>
<keyword evidence="1 5" id="KW-0677">Repeat</keyword>
<feature type="coiled-coil region" evidence="6">
    <location>
        <begin position="160"/>
        <end position="187"/>
    </location>
</feature>
<dbReference type="GO" id="GO:0034605">
    <property type="term" value="P:cellular response to heat"/>
    <property type="evidence" value="ECO:0007669"/>
    <property type="project" value="TreeGrafter"/>
</dbReference>
<name>A0A1F6NAH0_9BACT</name>
<evidence type="ECO:0000259" key="7">
    <source>
        <dbReference type="PROSITE" id="PS51903"/>
    </source>
</evidence>
<keyword evidence="3" id="KW-0067">ATP-binding</keyword>
<dbReference type="Pfam" id="PF10431">
    <property type="entry name" value="ClpB_D2-small"/>
    <property type="match status" value="1"/>
</dbReference>
<evidence type="ECO:0000313" key="9">
    <source>
        <dbReference type="Proteomes" id="UP000178726"/>
    </source>
</evidence>
<dbReference type="InterPro" id="IPR050130">
    <property type="entry name" value="ClpA_ClpB"/>
</dbReference>
<proteinExistence type="predicted"/>
<evidence type="ECO:0000256" key="3">
    <source>
        <dbReference type="ARBA" id="ARBA00022840"/>
    </source>
</evidence>
<evidence type="ECO:0000256" key="5">
    <source>
        <dbReference type="PROSITE-ProRule" id="PRU01251"/>
    </source>
</evidence>
<feature type="domain" description="Clp R" evidence="7">
    <location>
        <begin position="4"/>
        <end position="153"/>
    </location>
</feature>
<dbReference type="InterPro" id="IPR003959">
    <property type="entry name" value="ATPase_AAA_core"/>
</dbReference>
<dbReference type="GO" id="GO:0005737">
    <property type="term" value="C:cytoplasm"/>
    <property type="evidence" value="ECO:0007669"/>
    <property type="project" value="TreeGrafter"/>
</dbReference>
<feature type="coiled-coil region" evidence="6">
    <location>
        <begin position="450"/>
        <end position="496"/>
    </location>
</feature>
<comment type="caution">
    <text evidence="8">The sequence shown here is derived from an EMBL/GenBank/DDBJ whole genome shotgun (WGS) entry which is preliminary data.</text>
</comment>
<dbReference type="PANTHER" id="PTHR11638:SF18">
    <property type="entry name" value="HEAT SHOCK PROTEIN 104"/>
    <property type="match status" value="1"/>
</dbReference>
<dbReference type="Pfam" id="PF02861">
    <property type="entry name" value="Clp_N"/>
    <property type="match status" value="1"/>
</dbReference>
<dbReference type="SUPFAM" id="SSF52540">
    <property type="entry name" value="P-loop containing nucleoside triphosphate hydrolases"/>
    <property type="match status" value="2"/>
</dbReference>
<dbReference type="InterPro" id="IPR018368">
    <property type="entry name" value="ClpA/B_CS1"/>
</dbReference>
<protein>
    <recommendedName>
        <fullName evidence="7">Clp R domain-containing protein</fullName>
    </recommendedName>
</protein>
<dbReference type="AlphaFoldDB" id="A0A1F6NAH0"/>